<gene>
    <name evidence="1" type="ORF">RF11_08917</name>
</gene>
<proteinExistence type="predicted"/>
<evidence type="ECO:0000313" key="2">
    <source>
        <dbReference type="Proteomes" id="UP000031668"/>
    </source>
</evidence>
<sequence>MMSEIRQRLTSWRFIHFEDDKDFINILDNLSNQFHFSDVDYFMATCFFKLTISIMQNINKYATRMYFIDIDCIFTLKFLNGHTSINQIDIIKNLTAKAYIDKGLLDQHIRRYCQLVKDGRISPFLDLIESDFRGLHEDDQISEMVLAYIKNLITEIESPMGKASFLFKYLIDKLRCI</sequence>
<dbReference type="Proteomes" id="UP000031668">
    <property type="component" value="Unassembled WGS sequence"/>
</dbReference>
<dbReference type="AlphaFoldDB" id="A0A0C2MWW5"/>
<comment type="caution">
    <text evidence="1">The sequence shown here is derived from an EMBL/GenBank/DDBJ whole genome shotgun (WGS) entry which is preliminary data.</text>
</comment>
<keyword evidence="2" id="KW-1185">Reference proteome</keyword>
<protein>
    <submittedName>
        <fullName evidence="1">Uncharacterized protein</fullName>
    </submittedName>
</protein>
<name>A0A0C2MWW5_THEKT</name>
<organism evidence="1 2">
    <name type="scientific">Thelohanellus kitauei</name>
    <name type="common">Myxosporean</name>
    <dbReference type="NCBI Taxonomy" id="669202"/>
    <lineage>
        <taxon>Eukaryota</taxon>
        <taxon>Metazoa</taxon>
        <taxon>Cnidaria</taxon>
        <taxon>Myxozoa</taxon>
        <taxon>Myxosporea</taxon>
        <taxon>Bivalvulida</taxon>
        <taxon>Platysporina</taxon>
        <taxon>Myxobolidae</taxon>
        <taxon>Thelohanellus</taxon>
    </lineage>
</organism>
<reference evidence="1 2" key="1">
    <citation type="journal article" date="2014" name="Genome Biol. Evol.">
        <title>The genome of the myxosporean Thelohanellus kitauei shows adaptations to nutrient acquisition within its fish host.</title>
        <authorList>
            <person name="Yang Y."/>
            <person name="Xiong J."/>
            <person name="Zhou Z."/>
            <person name="Huo F."/>
            <person name="Miao W."/>
            <person name="Ran C."/>
            <person name="Liu Y."/>
            <person name="Zhang J."/>
            <person name="Feng J."/>
            <person name="Wang M."/>
            <person name="Wang M."/>
            <person name="Wang L."/>
            <person name="Yao B."/>
        </authorList>
    </citation>
    <scope>NUCLEOTIDE SEQUENCE [LARGE SCALE GENOMIC DNA]</scope>
    <source>
        <strain evidence="1">Wuqing</strain>
    </source>
</reference>
<evidence type="ECO:0000313" key="1">
    <source>
        <dbReference type="EMBL" id="KII66092.1"/>
    </source>
</evidence>
<accession>A0A0C2MWW5</accession>
<dbReference type="EMBL" id="JWZT01003610">
    <property type="protein sequence ID" value="KII66092.1"/>
    <property type="molecule type" value="Genomic_DNA"/>
</dbReference>